<dbReference type="AlphaFoldDB" id="A0A261G0W9"/>
<feature type="transmembrane region" description="Helical" evidence="7">
    <location>
        <begin position="284"/>
        <end position="308"/>
    </location>
</feature>
<evidence type="ECO:0000256" key="4">
    <source>
        <dbReference type="ARBA" id="ARBA00022989"/>
    </source>
</evidence>
<feature type="domain" description="ABC3 transporter permease C-terminal" evidence="8">
    <location>
        <begin position="753"/>
        <end position="869"/>
    </location>
</feature>
<evidence type="ECO:0000256" key="2">
    <source>
        <dbReference type="ARBA" id="ARBA00022475"/>
    </source>
</evidence>
<feature type="transmembrane region" description="Helical" evidence="7">
    <location>
        <begin position="328"/>
        <end position="360"/>
    </location>
</feature>
<keyword evidence="5 7" id="KW-0472">Membrane</keyword>
<dbReference type="EMBL" id="MWXA01000009">
    <property type="protein sequence ID" value="OZG65057.1"/>
    <property type="molecule type" value="Genomic_DNA"/>
</dbReference>
<keyword evidence="3 7" id="KW-0812">Transmembrane</keyword>
<feature type="transmembrane region" description="Helical" evidence="7">
    <location>
        <begin position="464"/>
        <end position="485"/>
    </location>
</feature>
<reference evidence="10 11" key="1">
    <citation type="journal article" date="2017" name="BMC Genomics">
        <title>Comparative genomic and phylogenomic analyses of the Bifidobacteriaceae family.</title>
        <authorList>
            <person name="Lugli G.A."/>
            <person name="Milani C."/>
            <person name="Turroni F."/>
            <person name="Duranti S."/>
            <person name="Mancabelli L."/>
            <person name="Mangifesta M."/>
            <person name="Ferrario C."/>
            <person name="Modesto M."/>
            <person name="Mattarelli P."/>
            <person name="Jiri K."/>
            <person name="van Sinderen D."/>
            <person name="Ventura M."/>
        </authorList>
    </citation>
    <scope>NUCLEOTIDE SEQUENCE [LARGE SCALE GENOMIC DNA]</scope>
    <source>
        <strain evidence="10 11">LMG 28769</strain>
    </source>
</reference>
<evidence type="ECO:0000259" key="9">
    <source>
        <dbReference type="Pfam" id="PF12704"/>
    </source>
</evidence>
<dbReference type="GeneID" id="98296446"/>
<evidence type="ECO:0000256" key="3">
    <source>
        <dbReference type="ARBA" id="ARBA00022692"/>
    </source>
</evidence>
<feature type="domain" description="ABC3 transporter permease C-terminal" evidence="8">
    <location>
        <begin position="287"/>
        <end position="403"/>
    </location>
</feature>
<dbReference type="Pfam" id="PF12704">
    <property type="entry name" value="MacB_PCD"/>
    <property type="match status" value="2"/>
</dbReference>
<accession>A0A261G0W9</accession>
<keyword evidence="4 7" id="KW-1133">Transmembrane helix</keyword>
<evidence type="ECO:0000256" key="7">
    <source>
        <dbReference type="SAM" id="Phobius"/>
    </source>
</evidence>
<feature type="transmembrane region" description="Helical" evidence="7">
    <location>
        <begin position="747"/>
        <end position="775"/>
    </location>
</feature>
<keyword evidence="2" id="KW-1003">Cell membrane</keyword>
<dbReference type="Proteomes" id="UP000216451">
    <property type="component" value="Unassembled WGS sequence"/>
</dbReference>
<proteinExistence type="inferred from homology"/>
<organism evidence="10 11">
    <name type="scientific">Bifidobacterium aquikefiri</name>
    <dbReference type="NCBI Taxonomy" id="1653207"/>
    <lineage>
        <taxon>Bacteria</taxon>
        <taxon>Bacillati</taxon>
        <taxon>Actinomycetota</taxon>
        <taxon>Actinomycetes</taxon>
        <taxon>Bifidobacteriales</taxon>
        <taxon>Bifidobacteriaceae</taxon>
        <taxon>Bifidobacterium</taxon>
    </lineage>
</organism>
<comment type="subcellular location">
    <subcellularLocation>
        <location evidence="1">Cell membrane</location>
        <topology evidence="1">Multi-pass membrane protein</topology>
    </subcellularLocation>
</comment>
<dbReference type="OrthoDB" id="9780560at2"/>
<feature type="transmembrane region" description="Helical" evidence="7">
    <location>
        <begin position="12"/>
        <end position="34"/>
    </location>
</feature>
<dbReference type="PANTHER" id="PTHR30572">
    <property type="entry name" value="MEMBRANE COMPONENT OF TRANSPORTER-RELATED"/>
    <property type="match status" value="1"/>
</dbReference>
<dbReference type="Pfam" id="PF02687">
    <property type="entry name" value="FtsX"/>
    <property type="match status" value="2"/>
</dbReference>
<evidence type="ECO:0000313" key="10">
    <source>
        <dbReference type="EMBL" id="OZG65057.1"/>
    </source>
</evidence>
<evidence type="ECO:0000256" key="5">
    <source>
        <dbReference type="ARBA" id="ARBA00023136"/>
    </source>
</evidence>
<gene>
    <name evidence="10" type="ORF">BAQU_1797</name>
</gene>
<dbReference type="InterPro" id="IPR050250">
    <property type="entry name" value="Macrolide_Exporter_MacB"/>
</dbReference>
<comment type="caution">
    <text evidence="10">The sequence shown here is derived from an EMBL/GenBank/DDBJ whole genome shotgun (WGS) entry which is preliminary data.</text>
</comment>
<dbReference type="GO" id="GO:0022857">
    <property type="term" value="F:transmembrane transporter activity"/>
    <property type="evidence" value="ECO:0007669"/>
    <property type="project" value="TreeGrafter"/>
</dbReference>
<dbReference type="PANTHER" id="PTHR30572:SF4">
    <property type="entry name" value="ABC TRANSPORTER PERMEASE YTRF"/>
    <property type="match status" value="1"/>
</dbReference>
<feature type="domain" description="MacB-like periplasmic core" evidence="9">
    <location>
        <begin position="17"/>
        <end position="195"/>
    </location>
</feature>
<dbReference type="RefSeq" id="WP_094694949.1">
    <property type="nucleotide sequence ID" value="NZ_JBDNSG010000001.1"/>
</dbReference>
<evidence type="ECO:0000256" key="6">
    <source>
        <dbReference type="ARBA" id="ARBA00038076"/>
    </source>
</evidence>
<protein>
    <submittedName>
        <fullName evidence="10">ABC transporter permease</fullName>
    </submittedName>
</protein>
<feature type="transmembrane region" description="Helical" evidence="7">
    <location>
        <begin position="836"/>
        <end position="857"/>
    </location>
</feature>
<feature type="transmembrane region" description="Helical" evidence="7">
    <location>
        <begin position="519"/>
        <end position="539"/>
    </location>
</feature>
<feature type="domain" description="MacB-like periplasmic core" evidence="9">
    <location>
        <begin position="519"/>
        <end position="719"/>
    </location>
</feature>
<dbReference type="GO" id="GO:0005886">
    <property type="term" value="C:plasma membrane"/>
    <property type="evidence" value="ECO:0007669"/>
    <property type="project" value="UniProtKB-SubCell"/>
</dbReference>
<feature type="transmembrane region" description="Helical" evidence="7">
    <location>
        <begin position="796"/>
        <end position="824"/>
    </location>
</feature>
<feature type="transmembrane region" description="Helical" evidence="7">
    <location>
        <begin position="380"/>
        <end position="399"/>
    </location>
</feature>
<dbReference type="InterPro" id="IPR003838">
    <property type="entry name" value="ABC3_permease_C"/>
</dbReference>
<comment type="similarity">
    <text evidence="6">Belongs to the ABC-4 integral membrane protein family.</text>
</comment>
<evidence type="ECO:0000256" key="1">
    <source>
        <dbReference type="ARBA" id="ARBA00004651"/>
    </source>
</evidence>
<evidence type="ECO:0000313" key="11">
    <source>
        <dbReference type="Proteomes" id="UP000216451"/>
    </source>
</evidence>
<evidence type="ECO:0000259" key="8">
    <source>
        <dbReference type="Pfam" id="PF02687"/>
    </source>
</evidence>
<sequence length="877" mass="91596">MIKLGLRDARSHFSRFVMSIIAIALGVAFVVGSFCFREMLNNQVSDMLSTNADADVYVRGTTKTATDSTTSAASSSSDYNVIPTSLIDTVSAVQGVKGTSPLYTVSGLVLVAKDGNAVATTGAPTLAMGFSAKDSWRAVTFTSGTYAKNTHEVALESYAAKRANLKVGNSTTLVYPTGPQSVKVVGIFQTTSSQAGAILLGIDENSAKALYEQTTGSTTKIDEIGLYGNANGGNALSEQQQQSLADKVNAAIPSGSKATAITGDEMRSEKTKSTQDSLGFIQPMILIFALIALFVGSFIIANTFSMIVRESMRGYALLRSVGASPSQVFLTVVVQAIVLGIIGSAAGIGLGWGMIKLIVYGFSQSGSTLTGSSNPTIPDMLIGVLVGVAVSLIGAALPARHASLAPPLQAMNETVNPEKATRARGILGLVMIVIGIAFWGLAWLLSNDGKQTPWDWLNSTNPAISLGIGAALILVGTIVMAPAIVQPVSRILGWIPSLVFPVTGRLASRNLARSKRRTANTAAALFVGIAIVSCLGVVASSVNASVSGIVESGIKADFAVLANGGMGRIPQQGIDAMSKVNGVKSVSSISYLMDVTYPGTSDKPSTFMAQPSLFTDVFDPVETAGNARQAMDAGQLVVSKSVADDNDWHVGQSISVKYAQGTEKLTIGAISDNSIFSGSIYVNQTMGNKLTTEATRFITEAFVKADAGRNVTTLKKDLITAVKPYYVISVMTKDEFKSTISSMVNQVLLIVNALLALSIVIAIFGIMNTLALSVSERTKEIGLLRAIGAGRGQIRGMIAIEASMISVFGTLLGLLVGTTAGVVIRKLYANQGLTELNIPISELVIFVVLAIVVGMVTSLPPARKALKVPVLNAVASE</sequence>
<feature type="transmembrane region" description="Helical" evidence="7">
    <location>
        <begin position="426"/>
        <end position="444"/>
    </location>
</feature>
<dbReference type="InterPro" id="IPR025857">
    <property type="entry name" value="MacB_PCD"/>
</dbReference>
<name>A0A261G0W9_9BIFI</name>
<keyword evidence="11" id="KW-1185">Reference proteome</keyword>